<feature type="domain" description="AP2/ERF" evidence="4">
    <location>
        <begin position="92"/>
        <end position="148"/>
    </location>
</feature>
<protein>
    <submittedName>
        <fullName evidence="5">Pathogenesis-related transcriptional factor</fullName>
    </submittedName>
</protein>
<keyword evidence="1" id="KW-0805">Transcription regulation</keyword>
<evidence type="ECO:0000256" key="3">
    <source>
        <dbReference type="ARBA" id="ARBA00023163"/>
    </source>
</evidence>
<dbReference type="GO" id="GO:0003700">
    <property type="term" value="F:DNA-binding transcription factor activity"/>
    <property type="evidence" value="ECO:0007669"/>
    <property type="project" value="InterPro"/>
</dbReference>
<dbReference type="PROSITE" id="PS51032">
    <property type="entry name" value="AP2_ERF"/>
    <property type="match status" value="1"/>
</dbReference>
<organism evidence="5 6">
    <name type="scientific">Staphylococcus phage IME1348_01</name>
    <dbReference type="NCBI Taxonomy" id="1965489"/>
    <lineage>
        <taxon>Viruses</taxon>
        <taxon>Duplodnaviria</taxon>
        <taxon>Heunggongvirae</taxon>
        <taxon>Uroviricota</taxon>
        <taxon>Caudoviricetes</taxon>
        <taxon>Rockefellervirus</taxon>
        <taxon>Rockefellervirus IME134801</taxon>
    </lineage>
</organism>
<keyword evidence="3" id="KW-0804">Transcription</keyword>
<dbReference type="GO" id="GO:0003677">
    <property type="term" value="F:DNA binding"/>
    <property type="evidence" value="ECO:0007669"/>
    <property type="project" value="UniProtKB-KW"/>
</dbReference>
<dbReference type="InterPro" id="IPR036955">
    <property type="entry name" value="AP2/ERF_dom_sf"/>
</dbReference>
<dbReference type="GeneID" id="65072006"/>
<evidence type="ECO:0000313" key="6">
    <source>
        <dbReference type="Proteomes" id="UP000224652"/>
    </source>
</evidence>
<keyword evidence="6" id="KW-1185">Reference proteome</keyword>
<dbReference type="InterPro" id="IPR001471">
    <property type="entry name" value="AP2/ERF_dom"/>
</dbReference>
<dbReference type="Proteomes" id="UP000224652">
    <property type="component" value="Segment"/>
</dbReference>
<dbReference type="SUPFAM" id="SSF54171">
    <property type="entry name" value="DNA-binding domain"/>
    <property type="match status" value="1"/>
</dbReference>
<name>A0A1W6JP61_9CAUD</name>
<evidence type="ECO:0000313" key="5">
    <source>
        <dbReference type="EMBL" id="ARM68028.1"/>
    </source>
</evidence>
<dbReference type="RefSeq" id="YP_010082997.1">
    <property type="nucleotide sequence ID" value="NC_055036.1"/>
</dbReference>
<dbReference type="InterPro" id="IPR016177">
    <property type="entry name" value="DNA-bd_dom_sf"/>
</dbReference>
<dbReference type="KEGG" id="vg:65072006"/>
<evidence type="ECO:0000256" key="1">
    <source>
        <dbReference type="ARBA" id="ARBA00023015"/>
    </source>
</evidence>
<evidence type="ECO:0000259" key="4">
    <source>
        <dbReference type="PROSITE" id="PS51032"/>
    </source>
</evidence>
<sequence>MVKSIFLQDGEEIFVDDEDYERVNQHTWFKYYSHNTRRIGTLLPDNKIISLTNFIKEKSFQKEKNNNFTKDNLSNRGNRSRWSRPRCKSISKYKGVTWRKNQKRWLAFIKVDEKSKYLGSYKSEDEAAIAYNNAVMEYWGGNGYLNKIGKDDRTCRDYITYKNCIKRRNNKTGYYGAFLNKDKIGARIYYRKNEFFIGNFNDKEQAALAFNKCSAFLFGKETKLNEVPMTDELKEFISNWEIPDKIKALKEGADDE</sequence>
<proteinExistence type="predicted"/>
<dbReference type="Gene3D" id="3.30.730.10">
    <property type="entry name" value="AP2/ERF domain"/>
    <property type="match status" value="1"/>
</dbReference>
<dbReference type="EMBL" id="KY653120">
    <property type="protein sequence ID" value="ARM68028.1"/>
    <property type="molecule type" value="Genomic_DNA"/>
</dbReference>
<evidence type="ECO:0000256" key="2">
    <source>
        <dbReference type="ARBA" id="ARBA00023125"/>
    </source>
</evidence>
<dbReference type="SMART" id="SM00380">
    <property type="entry name" value="AP2"/>
    <property type="match status" value="1"/>
</dbReference>
<reference evidence="5 6" key="1">
    <citation type="submission" date="2017-02" db="EMBL/GenBank/DDBJ databases">
        <title>Analysis of active prophages from bacterial high-throughput sequencing data.</title>
        <authorList>
            <person name="Sun Q."/>
            <person name="Zhang X."/>
            <person name="Xing S."/>
            <person name="Tong Y.-G."/>
        </authorList>
    </citation>
    <scope>NUCLEOTIDE SEQUENCE [LARGE SCALE GENOMIC DNA]</scope>
</reference>
<accession>A0A1W6JP61</accession>
<keyword evidence="2" id="KW-0238">DNA-binding</keyword>